<dbReference type="OrthoDB" id="7725754at2"/>
<evidence type="ECO:0000313" key="3">
    <source>
        <dbReference type="Proteomes" id="UP000244523"/>
    </source>
</evidence>
<dbReference type="InterPro" id="IPR000014">
    <property type="entry name" value="PAS"/>
</dbReference>
<dbReference type="RefSeq" id="WP_108386838.1">
    <property type="nucleotide sequence ID" value="NZ_QBUD01000007.1"/>
</dbReference>
<dbReference type="InterPro" id="IPR013656">
    <property type="entry name" value="PAS_4"/>
</dbReference>
<feature type="domain" description="PAS" evidence="1">
    <location>
        <begin position="6"/>
        <end position="81"/>
    </location>
</feature>
<dbReference type="Gene3D" id="3.30.450.20">
    <property type="entry name" value="PAS domain"/>
    <property type="match status" value="1"/>
</dbReference>
<evidence type="ECO:0000259" key="1">
    <source>
        <dbReference type="PROSITE" id="PS50112"/>
    </source>
</evidence>
<dbReference type="PROSITE" id="PS50112">
    <property type="entry name" value="PAS"/>
    <property type="match status" value="1"/>
</dbReference>
<accession>A0A2T6KEQ3</accession>
<gene>
    <name evidence="2" type="ORF">C8N45_10760</name>
</gene>
<reference evidence="2 3" key="1">
    <citation type="submission" date="2018-04" db="EMBL/GenBank/DDBJ databases">
        <title>Genomic Encyclopedia of Archaeal and Bacterial Type Strains, Phase II (KMG-II): from individual species to whole genera.</title>
        <authorList>
            <person name="Goeker M."/>
        </authorList>
    </citation>
    <scope>NUCLEOTIDE SEQUENCE [LARGE SCALE GENOMIC DNA]</scope>
    <source>
        <strain evidence="2 3">DSM 29955</strain>
    </source>
</reference>
<organism evidence="2 3">
    <name type="scientific">Yoonia sediminilitoris</name>
    <dbReference type="NCBI Taxonomy" id="1286148"/>
    <lineage>
        <taxon>Bacteria</taxon>
        <taxon>Pseudomonadati</taxon>
        <taxon>Pseudomonadota</taxon>
        <taxon>Alphaproteobacteria</taxon>
        <taxon>Rhodobacterales</taxon>
        <taxon>Paracoccaceae</taxon>
        <taxon>Yoonia</taxon>
    </lineage>
</organism>
<name>A0A2T6KEQ3_9RHOB</name>
<evidence type="ECO:0000313" key="2">
    <source>
        <dbReference type="EMBL" id="PUB13601.1"/>
    </source>
</evidence>
<proteinExistence type="predicted"/>
<dbReference type="AlphaFoldDB" id="A0A2T6KEQ3"/>
<comment type="caution">
    <text evidence="2">The sequence shown here is derived from an EMBL/GenBank/DDBJ whole genome shotgun (WGS) entry which is preliminary data.</text>
</comment>
<dbReference type="Pfam" id="PF08448">
    <property type="entry name" value="PAS_4"/>
    <property type="match status" value="1"/>
</dbReference>
<dbReference type="SUPFAM" id="SSF55785">
    <property type="entry name" value="PYP-like sensor domain (PAS domain)"/>
    <property type="match status" value="1"/>
</dbReference>
<protein>
    <submittedName>
        <fullName evidence="2">PAS domain-containing protein</fullName>
    </submittedName>
</protein>
<dbReference type="EMBL" id="QBUD01000007">
    <property type="protein sequence ID" value="PUB13601.1"/>
    <property type="molecule type" value="Genomic_DNA"/>
</dbReference>
<keyword evidence="3" id="KW-1185">Reference proteome</keyword>
<dbReference type="Proteomes" id="UP000244523">
    <property type="component" value="Unassembled WGS sequence"/>
</dbReference>
<dbReference type="InterPro" id="IPR035965">
    <property type="entry name" value="PAS-like_dom_sf"/>
</dbReference>
<sequence length="209" mass="23038">MYTHADHLALSAALDEFAVPMFAVERQSKDAHFRFIGVNSAHTNRSGLTNADIAGARTCDLLPPQDAETTENRYRDCVDRQTVLSYVEKLAFAGLSTIWNITLQPVTLRNGVQRIIGTASTSTDHAVTAKLEDAAYYATSAQMQVAQLRSFLEQVGKRPDLPADLRDKAIMVDGLTHSIDALLSDIRDAASKADNTNHRQTMCQFGQKR</sequence>